<feature type="compositionally biased region" description="Low complexity" evidence="4">
    <location>
        <begin position="1948"/>
        <end position="1961"/>
    </location>
</feature>
<feature type="compositionally biased region" description="Polar residues" evidence="4">
    <location>
        <begin position="3486"/>
        <end position="3508"/>
    </location>
</feature>
<feature type="compositionally biased region" description="Polar residues" evidence="4">
    <location>
        <begin position="2498"/>
        <end position="2518"/>
    </location>
</feature>
<dbReference type="Pfam" id="PF02358">
    <property type="entry name" value="Trehalose_PPase"/>
    <property type="match status" value="1"/>
</dbReference>
<gene>
    <name evidence="5" type="ORF">Cvel_12223</name>
</gene>
<dbReference type="GO" id="GO:0004805">
    <property type="term" value="F:trehalose-phosphatase activity"/>
    <property type="evidence" value="ECO:0007669"/>
    <property type="project" value="TreeGrafter"/>
</dbReference>
<feature type="compositionally biased region" description="Polar residues" evidence="4">
    <location>
        <begin position="1762"/>
        <end position="1773"/>
    </location>
</feature>
<feature type="compositionally biased region" description="Low complexity" evidence="4">
    <location>
        <begin position="1020"/>
        <end position="1031"/>
    </location>
</feature>
<feature type="compositionally biased region" description="Gly residues" evidence="4">
    <location>
        <begin position="845"/>
        <end position="855"/>
    </location>
</feature>
<feature type="compositionally biased region" description="Polar residues" evidence="4">
    <location>
        <begin position="2437"/>
        <end position="2454"/>
    </location>
</feature>
<keyword evidence="2" id="KW-0328">Glycosyltransferase</keyword>
<evidence type="ECO:0000313" key="5">
    <source>
        <dbReference type="EMBL" id="CEM53758.1"/>
    </source>
</evidence>
<feature type="region of interest" description="Disordered" evidence="4">
    <location>
        <begin position="3412"/>
        <end position="3858"/>
    </location>
</feature>
<dbReference type="InterPro" id="IPR003337">
    <property type="entry name" value="Trehalose_PPase"/>
</dbReference>
<feature type="compositionally biased region" description="Low complexity" evidence="4">
    <location>
        <begin position="978"/>
        <end position="990"/>
    </location>
</feature>
<feature type="compositionally biased region" description="Basic residues" evidence="4">
    <location>
        <begin position="1749"/>
        <end position="1758"/>
    </location>
</feature>
<evidence type="ECO:0000256" key="4">
    <source>
        <dbReference type="SAM" id="MobiDB-lite"/>
    </source>
</evidence>
<feature type="compositionally biased region" description="Polar residues" evidence="4">
    <location>
        <begin position="3194"/>
        <end position="3204"/>
    </location>
</feature>
<feature type="compositionally biased region" description="Basic and acidic residues" evidence="4">
    <location>
        <begin position="1924"/>
        <end position="1943"/>
    </location>
</feature>
<feature type="compositionally biased region" description="Gly residues" evidence="4">
    <location>
        <begin position="1507"/>
        <end position="1518"/>
    </location>
</feature>
<dbReference type="CDD" id="cd03788">
    <property type="entry name" value="GT20_TPS"/>
    <property type="match status" value="1"/>
</dbReference>
<evidence type="ECO:0000256" key="2">
    <source>
        <dbReference type="ARBA" id="ARBA00022676"/>
    </source>
</evidence>
<organism evidence="5">
    <name type="scientific">Chromera velia CCMP2878</name>
    <dbReference type="NCBI Taxonomy" id="1169474"/>
    <lineage>
        <taxon>Eukaryota</taxon>
        <taxon>Sar</taxon>
        <taxon>Alveolata</taxon>
        <taxon>Colpodellida</taxon>
        <taxon>Chromeraceae</taxon>
        <taxon>Chromera</taxon>
    </lineage>
</organism>
<feature type="region of interest" description="Disordered" evidence="4">
    <location>
        <begin position="916"/>
        <end position="1098"/>
    </location>
</feature>
<feature type="region of interest" description="Disordered" evidence="4">
    <location>
        <begin position="1552"/>
        <end position="1646"/>
    </location>
</feature>
<feature type="compositionally biased region" description="Low complexity" evidence="4">
    <location>
        <begin position="2937"/>
        <end position="2957"/>
    </location>
</feature>
<feature type="compositionally biased region" description="Polar residues" evidence="4">
    <location>
        <begin position="2291"/>
        <end position="2303"/>
    </location>
</feature>
<feature type="compositionally biased region" description="Basic and acidic residues" evidence="4">
    <location>
        <begin position="2868"/>
        <end position="2881"/>
    </location>
</feature>
<feature type="compositionally biased region" description="Pro residues" evidence="4">
    <location>
        <begin position="2484"/>
        <end position="2495"/>
    </location>
</feature>
<feature type="compositionally biased region" description="Polar residues" evidence="4">
    <location>
        <begin position="3366"/>
        <end position="3376"/>
    </location>
</feature>
<feature type="compositionally biased region" description="Polar residues" evidence="4">
    <location>
        <begin position="1061"/>
        <end position="1074"/>
    </location>
</feature>
<feature type="compositionally biased region" description="Polar residues" evidence="4">
    <location>
        <begin position="934"/>
        <end position="946"/>
    </location>
</feature>
<feature type="region of interest" description="Disordered" evidence="4">
    <location>
        <begin position="1910"/>
        <end position="2303"/>
    </location>
</feature>
<feature type="compositionally biased region" description="Polar residues" evidence="4">
    <location>
        <begin position="2233"/>
        <end position="2243"/>
    </location>
</feature>
<feature type="compositionally biased region" description="Low complexity" evidence="4">
    <location>
        <begin position="3522"/>
        <end position="3541"/>
    </location>
</feature>
<dbReference type="GO" id="GO:0005992">
    <property type="term" value="P:trehalose biosynthetic process"/>
    <property type="evidence" value="ECO:0007669"/>
    <property type="project" value="InterPro"/>
</dbReference>
<feature type="compositionally biased region" description="Low complexity" evidence="4">
    <location>
        <begin position="1981"/>
        <end position="2006"/>
    </location>
</feature>
<feature type="compositionally biased region" description="Low complexity" evidence="4">
    <location>
        <begin position="2160"/>
        <end position="2175"/>
    </location>
</feature>
<keyword evidence="3" id="KW-0808">Transferase</keyword>
<feature type="compositionally biased region" description="Basic and acidic residues" evidence="4">
    <location>
        <begin position="15"/>
        <end position="36"/>
    </location>
</feature>
<dbReference type="InterPro" id="IPR001830">
    <property type="entry name" value="Glyco_trans_20"/>
</dbReference>
<feature type="compositionally biased region" description="Basic and acidic residues" evidence="4">
    <location>
        <begin position="1075"/>
        <end position="1086"/>
    </location>
</feature>
<feature type="region of interest" description="Disordered" evidence="4">
    <location>
        <begin position="1507"/>
        <end position="1532"/>
    </location>
</feature>
<dbReference type="GO" id="GO:0005829">
    <property type="term" value="C:cytosol"/>
    <property type="evidence" value="ECO:0007669"/>
    <property type="project" value="TreeGrafter"/>
</dbReference>
<feature type="compositionally biased region" description="Low complexity" evidence="4">
    <location>
        <begin position="1044"/>
        <end position="1060"/>
    </location>
</feature>
<feature type="compositionally biased region" description="Low complexity" evidence="4">
    <location>
        <begin position="2470"/>
        <end position="2483"/>
    </location>
</feature>
<feature type="compositionally biased region" description="Pro residues" evidence="4">
    <location>
        <begin position="3542"/>
        <end position="3566"/>
    </location>
</feature>
<feature type="compositionally biased region" description="Polar residues" evidence="4">
    <location>
        <begin position="2977"/>
        <end position="2986"/>
    </location>
</feature>
<feature type="region of interest" description="Disordered" evidence="4">
    <location>
        <begin position="810"/>
        <end position="890"/>
    </location>
</feature>
<dbReference type="FunFam" id="3.40.50.2000:FF:000010">
    <property type="entry name" value="Alpha,alpha-trehalose-phosphate synthase"/>
    <property type="match status" value="1"/>
</dbReference>
<feature type="compositionally biased region" description="Pro residues" evidence="4">
    <location>
        <begin position="2591"/>
        <end position="2602"/>
    </location>
</feature>
<feature type="region of interest" description="Disordered" evidence="4">
    <location>
        <begin position="1318"/>
        <end position="1353"/>
    </location>
</feature>
<feature type="compositionally biased region" description="Polar residues" evidence="4">
    <location>
        <begin position="2133"/>
        <end position="2144"/>
    </location>
</feature>
<dbReference type="GO" id="GO:0003825">
    <property type="term" value="F:alpha,alpha-trehalose-phosphate synthase (UDP-forming) activity"/>
    <property type="evidence" value="ECO:0007669"/>
    <property type="project" value="TreeGrafter"/>
</dbReference>
<feature type="region of interest" description="Disordered" evidence="4">
    <location>
        <begin position="1472"/>
        <end position="1491"/>
    </location>
</feature>
<feature type="compositionally biased region" description="Polar residues" evidence="4">
    <location>
        <begin position="2882"/>
        <end position="2891"/>
    </location>
</feature>
<feature type="compositionally biased region" description="Polar residues" evidence="4">
    <location>
        <begin position="3083"/>
        <end position="3098"/>
    </location>
</feature>
<dbReference type="SUPFAM" id="SSF56784">
    <property type="entry name" value="HAD-like"/>
    <property type="match status" value="1"/>
</dbReference>
<sequence length="3858" mass="404931">MQKPAALTVPASSHLLDEEKTAERIGPLSDDHSRDEASEDECSTAGSEDQAQERLLVVANRLPVTVRQDSNGDYHYTVSSGGLVSGLSGIRGFDMSWIGWPGAEVPEQDQPKVIEETGKRNCRPVFLDQLTIDLYYNGFANNVLWPLFHYIAPPIDTDVNERTTEEWHAYCKANELFADAIMEIYQDGDLVWVHDYHLMLVPRMLRDKKADVKVGWFLHTPFPSHEFFRMLSVRTEILTGLLSANLVGFHSYDYNRHFLNSCGALLGLETSAEGVDATPIGGVFAYCSTIPIGIEPSQFTEKLQQPSVIAAIQRLKEQFGEKKVLLGVDRLDYMKGIPHKLNGFDRFLEQNPEWVEQCVLVQLAVPSRTVVPEYQRLKSKVHEMVGRINAKRGKLASVPIHYLDKSLSFDQLVALYRVADVALITSLRDGMNLVAFEYIACQEEKFGTLILSEFAGAAQSLGAGSIRINPWALDEVAGAIKQALSMSSEERKSRHEYAFRHVHTHTSQAWAEAFIGALKDASDDCEEVCAAVPPILPYELVLDGLQGSKRALIVVDLLDSLVAAKSQRGLPVQKFKALMSLPGVLRQALITLGSHPNTTVIVTTTHMKKTAERLLAGIPVCVAAENGVFFRGKDGEWQQMVRDLDIDVTQMEWRTSVAETFEYFMERTPGSYIEEASSSLTWYWDDTHPDFGRQMARELLVHLWAGPLASSTADVVLGPRTVEVRPPNCSRAKLMEKILAAEFSNDDDPLPIDFIACIGNYPWRDEDVYQVFESLCQDGGRGFSQSFLPLSAASDTAISGEGCLSPKAAQLDKERGGGGKGPRTPADSQAVPRNPGLSLPLAVDGGVGVGGGDVSGSGKRDEGGGAQSVAVGSPGREEDGSSRNRGGTELGLPLETEVLSTSSGIPVGVETVVFKRKGGGGGGNSTTAAASSTQQPSFGLHHSSSPDLVDIDSSAGALQQQQPNAGGLPDSSSPMPPLSAAAAMQQSSSLRETLQTAEESPAQSVLTETAQKTGITSILTGPGATTAGGPPQTERVGGSETSEPVGVSAASVPSPVLTASRANHCSPSQLSQAEPQDKEREKERLQAETSASCLDGGGGGGGAAGGAVGASSGLQGEIVGIDVKKLGSGVGGQGGVAGTDSATPSGGGYVNVCMTETSVVRAITSDDCQLYTICVGVKMSKARYCLPNAVHAQSFIKALASKLPRPPAESYQMRVVLGLVPPQWGLQQQHVHYHAVSAALPEVSTAPGHLERGVTASFGVDKERESFGSVAGVSALTGGGGESALPFGGSAISSVDPTGMLRSVAPSPLPMVASDSQIYGSQQQQSNNLSSPVPATNTSCPSPLSQIPPMGGGPFAHLGGVGVQMFASTHSRTTTTGPDRATTSFQAAMVTAPTMFSQPRHGIPRGTSGYTAAASLGIPADSTVSGASSGIVPPPPLSLMDLSLDELRARPPPVAVLAEKRHARLQQQLQLQLQPPSNPHDSQQHGAQQTSLSVTKTVQTLGVGAAAGGAGSAGGSGAGSHPSPSMGVFNQGDALPPARLVAMGALKHPNLLQQGGRRGLRPQDGGVVPLPSPTGSTSGSVQAVRDEGNQLRGVHQQTQQQQERETAPSLQALPEQHPVTVPPEGGDRMQQPPSRSPAPSSVGSVEAAPSGVDLYIRSPPARRSVALPQTGPVVHQSAPSSGNGAAQQPAHTHFPTVPIGHLGLSGGMGYPQSSFGLISPVTMVTRAKPFRARTKGTSGERPEKDSRQRHPSFPHPHPHTLTVGNTQVLSSGTAHGPGFGSHLYSRLHRRDRDRGTRGDQGGEGKSVRERGHQQSKSVTLGESTVLPPRPPAGGGASGVAPSCEMREREADRERERREKVPSAGAGASGQHHTLHHFQNQSIGRLLQGGKEGNVTFATAAFGHQQPLYIHTGSGASGEASGRPVEGDRERERGAGGEGREATSRHPFPSASSSSWGAGPLSRVDTEGGPLSMSDTRSANPSVALGLSQASASSSSAQQQPAQLSSLEGGGGGRGASATLAPPDQHRQAGRGAMGTGVGSRTRPRWSTRASEDTMHSEALASQGSAVGFGVASQSPSVSADPIGFEASGEQVGGAGREGAGTGPPRVWEGQDKATGRPTLPVDIGGTGVPHSLPPTTTLQSSPSADQDEMHWSLTRGEVVPRQQQQQQPQLQSTLPPSMPPIYPQATGSTVLPSQSPPSDVPQPQYHQQTGASDDPLPWSGGAAPSMGSVAFPSFSTPIATDPTSGLPGGLGLDRGGGGGITVFQELGDGETAPHQQQQQQQQPRLPVGAQEDQSQVRNNTYPSWSTLFRPSPRAGAFFEGGAAGGVSQSGYSTMSPSALWGGETSHHAGMLDSRPSVAGHLAAAGQETKGWTDVPPYGMGMGRSHPREVSPAPGGVFRHPAAVSSSGGAGDSGGEGEPERGAQAIRRFSDVRRQVQEGGQMQTVPRFLQQNPMTASEYATPLPVQSTYNSASPYPIPASAAPSQPQPIPSPPLPSLPTHSFSSIVTSVQAQPSCSTQDGRIPSYHLSQQQQQQQQQQNERSAYPPAGPAPSAPSASSASHVVPTSPSGVLHTPPHAAGPPHVQMSPSLLPHLPPSTEPPLPPSSAAWPRKLSSSSPTAVVHHQGSHQRFSNPSVPLGGGVAGGMHTQGHPQSQPQPAAASGVQMPPLPRDPTAESGVGVPHPHPNRDRDTPTSRRVMVERDMDTLPPGAAISFAPPAPSVLATVPPGSFVSPHGGQDPSLWQQQQQQARRQSASASLPPMYAGSAPSASFESSAEPSGQQDLQGQGGGQAQTQSATSHEDLALAFGPSMSTETGAVHVPLSAGQRASQSSQRSGNANAHHPSSSGSPLLPPISRGVEVAQQQQQLPSDQHRARASSRDTPHSRMSTASASVQHAAPHAAVEAGRSALPPRGFSAAAMQHQQQQQQLDPRSGTASEGASSHSQPPSTQQAQAQQSHPPIGYSAPGMAVSMQQPPPLQEHQNPAQQIASPGARGKDREPPTVDLIQSDFRQTHAGISMQQQQQLGSPPRPTVRHPLMDHGAVAHPSAIQLAQQTQAVAAAVEQPHQQEPHSHHMSAVAAPPPPLQTQGSDNIHASGSRPTSPIDVQRQPLPLPLPQLPPAAPQPPLPPPPMQAQAHPPHAPHQHQPHHHPPPPSSHSQTETSPHGPSVATADAAFGLGASTSAFPVPSQQQQQQQTPSAHTASVSASARLPPVHPQSSPPSQMVPPRVPRVPQPDQLPRPQSSVTSAAALTHSSHTPPLPNSHSIPMLPPAAERDATLPIPPAGPHVPRQRTFANDILPTETISSRANTAPPPASSSSMHMQSPPPSIHQMHPVAGGEGESNIYLAEVPGQPGFYMQVRLVGQIASRPSPSVTHAQSYQGAPSSVAAAGAGVDQQSLYGDMDGVSVAQASEFADVGGAHRGQQPASATTTPARMRPTVSGATPQNQQQQQQAAVQMQTAHAAPLSYSSTQPPGFVQQQQPGHGPPQQAVGTVSHPTSQIVPPTQDSLTMLQPQHAPAPSPPQPQSLGILQLQQQQEQHNVHYAAPPPSARPPPHQYAPPSAHLPPTPVAPHAIPMQQQQTQSQPQPQPAPPHTPPQNPLTPPLVPVQQQQPLPLQHQPQPQAVHAAPLPHGQPQQTSIPPTPQAVQQQQQQQMHYAPQPQPPQPQFVQMASGPPATSVLSPSLPPSTVGAPSQEPSLPHPHLSLPPQPQQQTQAHPLPLVSTSHQTGQQGQGGGGGGPPHAYAPSSHLPSVELQHAPPATAFHVHMPPHQVAPPPQSMQQQPPEMQQIYQQQQQAEVPQMYQQQQQAEVPQMYQQQQALPQTTMDLQQPNPQQAMPPQPPQEPHLSQQHVASAEQQQQQQ</sequence>
<feature type="compositionally biased region" description="Low complexity" evidence="4">
    <location>
        <begin position="3775"/>
        <end position="3831"/>
    </location>
</feature>
<feature type="compositionally biased region" description="Basic and acidic residues" evidence="4">
    <location>
        <begin position="1790"/>
        <end position="1812"/>
    </location>
</feature>
<evidence type="ECO:0000256" key="1">
    <source>
        <dbReference type="ARBA" id="ARBA00005409"/>
    </source>
</evidence>
<feature type="region of interest" description="Disordered" evidence="4">
    <location>
        <begin position="1"/>
        <end position="50"/>
    </location>
</feature>
<name>A0A0G4I9Q1_9ALVE</name>
<dbReference type="Gene3D" id="3.40.50.2000">
    <property type="entry name" value="Glycogen Phosphorylase B"/>
    <property type="match status" value="2"/>
</dbReference>
<feature type="compositionally biased region" description="Pro residues" evidence="4">
    <location>
        <begin position="3583"/>
        <end position="3602"/>
    </location>
</feature>
<feature type="compositionally biased region" description="Low complexity" evidence="4">
    <location>
        <begin position="3468"/>
        <end position="3485"/>
    </location>
</feature>
<feature type="compositionally biased region" description="Polar residues" evidence="4">
    <location>
        <begin position="3153"/>
        <end position="3162"/>
    </location>
</feature>
<feature type="compositionally biased region" description="Low complexity" evidence="4">
    <location>
        <begin position="2821"/>
        <end position="2847"/>
    </location>
</feature>
<reference evidence="5" key="1">
    <citation type="submission" date="2014-11" db="EMBL/GenBank/DDBJ databases">
        <authorList>
            <person name="Otto D Thomas"/>
            <person name="Naeem Raeece"/>
        </authorList>
    </citation>
    <scope>NUCLEOTIDE SEQUENCE</scope>
</reference>
<dbReference type="Gene3D" id="3.40.50.1000">
    <property type="entry name" value="HAD superfamily/HAD-like"/>
    <property type="match status" value="1"/>
</dbReference>
<feature type="compositionally biased region" description="Polar residues" evidence="4">
    <location>
        <begin position="3240"/>
        <end position="3262"/>
    </location>
</feature>
<feature type="compositionally biased region" description="Pro residues" evidence="4">
    <location>
        <begin position="3108"/>
        <end position="3129"/>
    </location>
</feature>
<dbReference type="PANTHER" id="PTHR10788:SF106">
    <property type="entry name" value="BCDNA.GH08860"/>
    <property type="match status" value="1"/>
</dbReference>
<evidence type="ECO:0000256" key="3">
    <source>
        <dbReference type="ARBA" id="ARBA00022679"/>
    </source>
</evidence>
<feature type="compositionally biased region" description="Basic and acidic residues" evidence="4">
    <location>
        <begin position="1738"/>
        <end position="1748"/>
    </location>
</feature>
<feature type="compositionally biased region" description="Low complexity" evidence="4">
    <location>
        <begin position="3377"/>
        <end position="3387"/>
    </location>
</feature>
<feature type="compositionally biased region" description="Polar residues" evidence="4">
    <location>
        <begin position="1677"/>
        <end position="1690"/>
    </location>
</feature>
<dbReference type="Gene3D" id="3.30.70.1020">
    <property type="entry name" value="Trehalose-6-phosphate phosphatase related protein, domain 2"/>
    <property type="match status" value="1"/>
</dbReference>
<feature type="compositionally biased region" description="Basic and acidic residues" evidence="4">
    <location>
        <begin position="2684"/>
        <end position="2703"/>
    </location>
</feature>
<feature type="compositionally biased region" description="Low complexity" evidence="4">
    <location>
        <begin position="2742"/>
        <end position="2783"/>
    </location>
</feature>
<feature type="compositionally biased region" description="Gly residues" evidence="4">
    <location>
        <begin position="3727"/>
        <end position="3736"/>
    </location>
</feature>
<comment type="similarity">
    <text evidence="1">In the N-terminal section; belongs to the glycosyltransferase 20 family.</text>
</comment>
<feature type="compositionally biased region" description="Polar residues" evidence="4">
    <location>
        <begin position="991"/>
        <end position="1019"/>
    </location>
</feature>
<feature type="compositionally biased region" description="Low complexity" evidence="4">
    <location>
        <begin position="2528"/>
        <end position="2544"/>
    </location>
</feature>
<protein>
    <submittedName>
        <fullName evidence="5">Uncharacterized protein</fullName>
    </submittedName>
</protein>
<feature type="compositionally biased region" description="Gly residues" evidence="4">
    <location>
        <begin position="2090"/>
        <end position="2101"/>
    </location>
</feature>
<feature type="compositionally biased region" description="Gly residues" evidence="4">
    <location>
        <begin position="2246"/>
        <end position="2260"/>
    </location>
</feature>
<feature type="region of interest" description="Disordered" evidence="4">
    <location>
        <begin position="1727"/>
        <end position="1874"/>
    </location>
</feature>
<feature type="compositionally biased region" description="Low complexity" evidence="4">
    <location>
        <begin position="2552"/>
        <end position="2567"/>
    </location>
</feature>
<feature type="compositionally biased region" description="Low complexity" evidence="4">
    <location>
        <begin position="1321"/>
        <end position="1331"/>
    </location>
</feature>
<dbReference type="Pfam" id="PF00982">
    <property type="entry name" value="Glyco_transf_20"/>
    <property type="match status" value="1"/>
</dbReference>
<dbReference type="PANTHER" id="PTHR10788">
    <property type="entry name" value="TREHALOSE-6-PHOSPHATE SYNTHASE"/>
    <property type="match status" value="1"/>
</dbReference>
<dbReference type="VEuPathDB" id="CryptoDB:Cvel_12223"/>
<feature type="region of interest" description="Disordered" evidence="4">
    <location>
        <begin position="3366"/>
        <end position="3387"/>
    </location>
</feature>
<feature type="region of interest" description="Disordered" evidence="4">
    <location>
        <begin position="3049"/>
        <end position="3334"/>
    </location>
</feature>
<accession>A0A0G4I9Q1</accession>
<feature type="region of interest" description="Disordered" evidence="4">
    <location>
        <begin position="1671"/>
        <end position="1693"/>
    </location>
</feature>
<feature type="compositionally biased region" description="Polar residues" evidence="4">
    <location>
        <begin position="1333"/>
        <end position="1345"/>
    </location>
</feature>
<feature type="compositionally biased region" description="Basic and acidic residues" evidence="4">
    <location>
        <begin position="1844"/>
        <end position="1860"/>
    </location>
</feature>
<dbReference type="SUPFAM" id="SSF53756">
    <property type="entry name" value="UDP-Glycosyltransferase/glycogen phosphorylase"/>
    <property type="match status" value="1"/>
</dbReference>
<feature type="compositionally biased region" description="Low complexity" evidence="4">
    <location>
        <begin position="3442"/>
        <end position="3460"/>
    </location>
</feature>
<proteinExistence type="inferred from homology"/>
<feature type="compositionally biased region" description="Low complexity" evidence="4">
    <location>
        <begin position="3707"/>
        <end position="3717"/>
    </location>
</feature>
<feature type="compositionally biased region" description="Basic residues" evidence="4">
    <location>
        <begin position="3137"/>
        <end position="3148"/>
    </location>
</feature>
<feature type="compositionally biased region" description="Low complexity" evidence="4">
    <location>
        <begin position="3049"/>
        <end position="3062"/>
    </location>
</feature>
<feature type="compositionally biased region" description="Polar residues" evidence="4">
    <location>
        <begin position="1479"/>
        <end position="1491"/>
    </location>
</feature>
<feature type="compositionally biased region" description="Low complexity" evidence="4">
    <location>
        <begin position="3603"/>
        <end position="3655"/>
    </location>
</feature>
<feature type="region of interest" description="Disordered" evidence="4">
    <location>
        <begin position="2369"/>
        <end position="3035"/>
    </location>
</feature>
<dbReference type="InterPro" id="IPR036412">
    <property type="entry name" value="HAD-like_sf"/>
</dbReference>
<feature type="compositionally biased region" description="Pro residues" evidence="4">
    <location>
        <begin position="3210"/>
        <end position="3235"/>
    </location>
</feature>
<feature type="compositionally biased region" description="Low complexity" evidence="4">
    <location>
        <begin position="3663"/>
        <end position="3700"/>
    </location>
</feature>
<dbReference type="EMBL" id="CDMZ01005723">
    <property type="protein sequence ID" value="CEM53758.1"/>
    <property type="molecule type" value="Genomic_DNA"/>
</dbReference>
<dbReference type="InterPro" id="IPR023214">
    <property type="entry name" value="HAD_sf"/>
</dbReference>